<comment type="caution">
    <text evidence="1">The sequence shown here is derived from an EMBL/GenBank/DDBJ whole genome shotgun (WGS) entry which is preliminary data.</text>
</comment>
<proteinExistence type="predicted"/>
<dbReference type="OrthoDB" id="10250783at2759"/>
<dbReference type="Proteomes" id="UP000636800">
    <property type="component" value="Chromosome 2"/>
</dbReference>
<evidence type="ECO:0000313" key="1">
    <source>
        <dbReference type="EMBL" id="KAG0492257.1"/>
    </source>
</evidence>
<accession>A0A835RUW6</accession>
<dbReference type="GO" id="GO:0010330">
    <property type="term" value="C:cellulose synthase complex"/>
    <property type="evidence" value="ECO:0007669"/>
    <property type="project" value="InterPro"/>
</dbReference>
<keyword evidence="2" id="KW-1185">Reference proteome</keyword>
<dbReference type="PANTHER" id="PTHR46369">
    <property type="entry name" value="PROTEIN CELLULOSE SYNTHASE INTERACTIVE 1"/>
    <property type="match status" value="1"/>
</dbReference>
<dbReference type="GO" id="GO:0008017">
    <property type="term" value="F:microtubule binding"/>
    <property type="evidence" value="ECO:0007669"/>
    <property type="project" value="InterPro"/>
</dbReference>
<organism evidence="1 2">
    <name type="scientific">Vanilla planifolia</name>
    <name type="common">Vanilla</name>
    <dbReference type="NCBI Taxonomy" id="51239"/>
    <lineage>
        <taxon>Eukaryota</taxon>
        <taxon>Viridiplantae</taxon>
        <taxon>Streptophyta</taxon>
        <taxon>Embryophyta</taxon>
        <taxon>Tracheophyta</taxon>
        <taxon>Spermatophyta</taxon>
        <taxon>Magnoliopsida</taxon>
        <taxon>Liliopsida</taxon>
        <taxon>Asparagales</taxon>
        <taxon>Orchidaceae</taxon>
        <taxon>Vanilloideae</taxon>
        <taxon>Vanilleae</taxon>
        <taxon>Vanilla</taxon>
    </lineage>
</organism>
<dbReference type="PANTHER" id="PTHR46369:SF1">
    <property type="entry name" value="PROTEIN CELLULOSE SYNTHASE INTERACTIVE 3"/>
    <property type="match status" value="1"/>
</dbReference>
<dbReference type="InterPro" id="IPR044297">
    <property type="entry name" value="CSI1/2/3"/>
</dbReference>
<dbReference type="EMBL" id="JADCNL010000002">
    <property type="protein sequence ID" value="KAG0492257.1"/>
    <property type="molecule type" value="Genomic_DNA"/>
</dbReference>
<evidence type="ECO:0000313" key="2">
    <source>
        <dbReference type="Proteomes" id="UP000636800"/>
    </source>
</evidence>
<reference evidence="1 2" key="1">
    <citation type="journal article" date="2020" name="Nat. Food">
        <title>A phased Vanilla planifolia genome enables genetic improvement of flavour and production.</title>
        <authorList>
            <person name="Hasing T."/>
            <person name="Tang H."/>
            <person name="Brym M."/>
            <person name="Khazi F."/>
            <person name="Huang T."/>
            <person name="Chambers A.H."/>
        </authorList>
    </citation>
    <scope>NUCLEOTIDE SEQUENCE [LARGE SCALE GENOMIC DNA]</scope>
    <source>
        <tissue evidence="1">Leaf</tissue>
    </source>
</reference>
<name>A0A835RUW6_VANPL</name>
<gene>
    <name evidence="1" type="ORF">HPP92_005655</name>
</gene>
<dbReference type="GO" id="GO:2001006">
    <property type="term" value="P:regulation of cellulose biosynthetic process"/>
    <property type="evidence" value="ECO:0007669"/>
    <property type="project" value="InterPro"/>
</dbReference>
<dbReference type="AlphaFoldDB" id="A0A835RUW6"/>
<protein>
    <submittedName>
        <fullName evidence="1">Uncharacterized protein</fullName>
    </submittedName>
</protein>
<dbReference type="GO" id="GO:0051211">
    <property type="term" value="P:anisotropic cell growth"/>
    <property type="evidence" value="ECO:0007669"/>
    <property type="project" value="InterPro"/>
</dbReference>
<sequence length="177" mass="20025">MDCQKLLSVLLLNWERTGHSARLKWWKAGIVDDVLEMLLTSSGSLCSLISELLRILTNNSGIAKSEDAARIVEPLFSVLHRTDIPMWGQHSAFASSCEHFGEATEPSNIKINTEPSYRAFDIIPRVSISSHTTAWHGLLSHLLEQEHFQQRYYHKKCSCSSCSACWDWNTMCPTNSN</sequence>